<feature type="compositionally biased region" description="Pro residues" evidence="1">
    <location>
        <begin position="670"/>
        <end position="679"/>
    </location>
</feature>
<proteinExistence type="predicted"/>
<feature type="region of interest" description="Disordered" evidence="1">
    <location>
        <begin position="648"/>
        <end position="688"/>
    </location>
</feature>
<name>A0ABQ6N5K3_9STRA</name>
<accession>A0ABQ6N5K3</accession>
<dbReference type="SUPFAM" id="SSF47336">
    <property type="entry name" value="ACP-like"/>
    <property type="match status" value="1"/>
</dbReference>
<protein>
    <recommendedName>
        <fullName evidence="2">AMP-dependent synthetase/ligase domain-containing protein</fullName>
    </recommendedName>
</protein>
<dbReference type="PROSITE" id="PS00455">
    <property type="entry name" value="AMP_BINDING"/>
    <property type="match status" value="1"/>
</dbReference>
<evidence type="ECO:0000256" key="1">
    <source>
        <dbReference type="SAM" id="MobiDB-lite"/>
    </source>
</evidence>
<comment type="caution">
    <text evidence="3">The sequence shown here is derived from an EMBL/GenBank/DDBJ whole genome shotgun (WGS) entry which is preliminary data.</text>
</comment>
<evidence type="ECO:0000313" key="4">
    <source>
        <dbReference type="Proteomes" id="UP001165060"/>
    </source>
</evidence>
<dbReference type="Pfam" id="PF00501">
    <property type="entry name" value="AMP-binding"/>
    <property type="match status" value="1"/>
</dbReference>
<gene>
    <name evidence="3" type="ORF">TeGR_g11840</name>
</gene>
<feature type="domain" description="AMP-dependent synthetase/ligase" evidence="2">
    <location>
        <begin position="18"/>
        <end position="435"/>
    </location>
</feature>
<dbReference type="Proteomes" id="UP001165060">
    <property type="component" value="Unassembled WGS sequence"/>
</dbReference>
<dbReference type="InterPro" id="IPR020845">
    <property type="entry name" value="AMP-binding_CS"/>
</dbReference>
<dbReference type="Gene3D" id="3.40.50.12780">
    <property type="entry name" value="N-terminal domain of ligase-like"/>
    <property type="match status" value="1"/>
</dbReference>
<keyword evidence="4" id="KW-1185">Reference proteome</keyword>
<organism evidence="3 4">
    <name type="scientific">Tetraparma gracilis</name>
    <dbReference type="NCBI Taxonomy" id="2962635"/>
    <lineage>
        <taxon>Eukaryota</taxon>
        <taxon>Sar</taxon>
        <taxon>Stramenopiles</taxon>
        <taxon>Ochrophyta</taxon>
        <taxon>Bolidophyceae</taxon>
        <taxon>Parmales</taxon>
        <taxon>Triparmaceae</taxon>
        <taxon>Tetraparma</taxon>
    </lineage>
</organism>
<reference evidence="3 4" key="1">
    <citation type="journal article" date="2023" name="Commun. Biol.">
        <title>Genome analysis of Parmales, the sister group of diatoms, reveals the evolutionary specialization of diatoms from phago-mixotrophs to photoautotrophs.</title>
        <authorList>
            <person name="Ban H."/>
            <person name="Sato S."/>
            <person name="Yoshikawa S."/>
            <person name="Yamada K."/>
            <person name="Nakamura Y."/>
            <person name="Ichinomiya M."/>
            <person name="Sato N."/>
            <person name="Blanc-Mathieu R."/>
            <person name="Endo H."/>
            <person name="Kuwata A."/>
            <person name="Ogata H."/>
        </authorList>
    </citation>
    <scope>NUCLEOTIDE SEQUENCE [LARGE SCALE GENOMIC DNA]</scope>
</reference>
<dbReference type="InterPro" id="IPR036736">
    <property type="entry name" value="ACP-like_sf"/>
</dbReference>
<dbReference type="InterPro" id="IPR000873">
    <property type="entry name" value="AMP-dep_synth/lig_dom"/>
</dbReference>
<dbReference type="PANTHER" id="PTHR22754">
    <property type="entry name" value="DISCO-INTERACTING PROTEIN 2 DIP2 -RELATED"/>
    <property type="match status" value="1"/>
</dbReference>
<dbReference type="InterPro" id="IPR045851">
    <property type="entry name" value="AMP-bd_C_sf"/>
</dbReference>
<dbReference type="InterPro" id="IPR042099">
    <property type="entry name" value="ANL_N_sf"/>
</dbReference>
<dbReference type="SUPFAM" id="SSF56801">
    <property type="entry name" value="Acetyl-CoA synthetase-like"/>
    <property type="match status" value="1"/>
</dbReference>
<sequence>MATPQPPDTFLARLHANCASSPSSPALTFYSSVPAYPAPIPSSSKTSFTYLEALSCIHALLPRLRALNLPAGSRVLLVYPPSLSFLFAFVACQLCSLVPVPVFPPDPRSLRATVTQFRSIAESAGARHVLTNGLYGHVKKVSDLAAMFSSASRWPALTWVVTDSSEAKDRAFLKEAPGYSPNEDQPEACFLQYTSGSTSMPKGVTITQASLAANLSSISASLRTSRSTVCCSWLPQYHDMGLIGSYLGLLYCGGEGHYLSPLTFITSPLSYLRLWSECGATHLQMPNFALRLCVKRFKAKPLPLDLSKTQHIINAAEPVDHRTCHEFLAAFAASGLPQDKLFPTYGLAENTVFVCSGGSGAVLYGEEEKGRIAVKDESELGAPPGEGRAFVGCGNPAADPGIEVRIVDPEALSACEEGVVGEIWCAGASKSGGYFGFGDENDASFRAAVEGEEGGPGYLRTGDLGFVRGGELYVSGRLKDLIIVRGRNYYPQDVEATVEAFSDDVRPGCVGCFVVAAGDAGGGAGGGGVGEDVGVVAEVRDAKKAAASAGTDSEVAGNGVDPALIRAMPEAEIEEKLKDHISQLVATPSASLDMAAPLTTLADSMSISQFKGLLEGAYAVSLSDEYLFREDTTLAKVVEIVKLGYAPDDSIPPPSAEGGSISPEVGAARQPPPQGPALAPPGLCCTVS</sequence>
<dbReference type="Gene3D" id="3.30.300.30">
    <property type="match status" value="1"/>
</dbReference>
<dbReference type="PANTHER" id="PTHR22754:SF32">
    <property type="entry name" value="DISCO-INTERACTING PROTEIN 2"/>
    <property type="match status" value="1"/>
</dbReference>
<dbReference type="EMBL" id="BRYB01002176">
    <property type="protein sequence ID" value="GMI40709.1"/>
    <property type="molecule type" value="Genomic_DNA"/>
</dbReference>
<evidence type="ECO:0000313" key="3">
    <source>
        <dbReference type="EMBL" id="GMI40709.1"/>
    </source>
</evidence>
<evidence type="ECO:0000259" key="2">
    <source>
        <dbReference type="Pfam" id="PF00501"/>
    </source>
</evidence>